<keyword evidence="10" id="KW-0175">Coiled coil</keyword>
<feature type="compositionally biased region" description="Polar residues" evidence="11">
    <location>
        <begin position="6597"/>
        <end position="6614"/>
    </location>
</feature>
<feature type="compositionally biased region" description="Basic and acidic residues" evidence="11">
    <location>
        <begin position="6854"/>
        <end position="6869"/>
    </location>
</feature>
<feature type="compositionally biased region" description="Low complexity" evidence="11">
    <location>
        <begin position="7484"/>
        <end position="7501"/>
    </location>
</feature>
<feature type="compositionally biased region" description="Polar residues" evidence="11">
    <location>
        <begin position="1687"/>
        <end position="1703"/>
    </location>
</feature>
<evidence type="ECO:0000256" key="1">
    <source>
        <dbReference type="ARBA" id="ARBA00004245"/>
    </source>
</evidence>
<keyword evidence="15" id="KW-1185">Reference proteome</keyword>
<feature type="repeat" description="ANK" evidence="9">
    <location>
        <begin position="320"/>
        <end position="352"/>
    </location>
</feature>
<feature type="compositionally biased region" description="Polar residues" evidence="11">
    <location>
        <begin position="7518"/>
        <end position="7529"/>
    </location>
</feature>
<evidence type="ECO:0000256" key="11">
    <source>
        <dbReference type="SAM" id="MobiDB-lite"/>
    </source>
</evidence>
<feature type="region of interest" description="Disordered" evidence="11">
    <location>
        <begin position="7477"/>
        <end position="7727"/>
    </location>
</feature>
<feature type="compositionally biased region" description="Basic and acidic residues" evidence="11">
    <location>
        <begin position="7351"/>
        <end position="7364"/>
    </location>
</feature>
<feature type="region of interest" description="Disordered" evidence="11">
    <location>
        <begin position="2197"/>
        <end position="2281"/>
    </location>
</feature>
<feature type="region of interest" description="Disordered" evidence="11">
    <location>
        <begin position="1984"/>
        <end position="2097"/>
    </location>
</feature>
<dbReference type="InterPro" id="IPR040745">
    <property type="entry name" value="Ankyrin_UPA"/>
</dbReference>
<feature type="compositionally biased region" description="Basic and acidic residues" evidence="11">
    <location>
        <begin position="6396"/>
        <end position="6405"/>
    </location>
</feature>
<feature type="region of interest" description="Disordered" evidence="11">
    <location>
        <begin position="6186"/>
        <end position="6234"/>
    </location>
</feature>
<keyword evidence="3" id="KW-0963">Cytoplasm</keyword>
<dbReference type="FunFam" id="1.25.40.20:FF:000001">
    <property type="entry name" value="Ankyrin-2 isoform 2"/>
    <property type="match status" value="1"/>
</dbReference>
<feature type="repeat" description="ANK" evidence="9">
    <location>
        <begin position="617"/>
        <end position="649"/>
    </location>
</feature>
<feature type="repeat" description="ANK" evidence="9">
    <location>
        <begin position="650"/>
        <end position="682"/>
    </location>
</feature>
<feature type="repeat" description="ANK" evidence="9">
    <location>
        <begin position="683"/>
        <end position="715"/>
    </location>
</feature>
<feature type="repeat" description="ANK" evidence="9">
    <location>
        <begin position="716"/>
        <end position="741"/>
    </location>
</feature>
<feature type="coiled-coil region" evidence="10">
    <location>
        <begin position="6136"/>
        <end position="6163"/>
    </location>
</feature>
<feature type="compositionally biased region" description="Basic and acidic residues" evidence="11">
    <location>
        <begin position="5742"/>
        <end position="5761"/>
    </location>
</feature>
<feature type="compositionally biased region" description="Low complexity" evidence="11">
    <location>
        <begin position="7593"/>
        <end position="7637"/>
    </location>
</feature>
<feature type="compositionally biased region" description="Basic and acidic residues" evidence="11">
    <location>
        <begin position="2362"/>
        <end position="2375"/>
    </location>
</feature>
<feature type="compositionally biased region" description="Polar residues" evidence="11">
    <location>
        <begin position="6644"/>
        <end position="6673"/>
    </location>
</feature>
<feature type="repeat" description="ANK" evidence="9">
    <location>
        <begin position="750"/>
        <end position="782"/>
    </location>
</feature>
<dbReference type="InterPro" id="IPR000488">
    <property type="entry name" value="Death_dom"/>
</dbReference>
<feature type="domain" description="ZU5" evidence="13">
    <location>
        <begin position="1108"/>
        <end position="1246"/>
    </location>
</feature>
<name>A0A8J2JDV1_9HEXA</name>
<feature type="compositionally biased region" description="Basic and acidic residues" evidence="11">
    <location>
        <begin position="2120"/>
        <end position="2141"/>
    </location>
</feature>
<feature type="compositionally biased region" description="Basic and acidic residues" evidence="11">
    <location>
        <begin position="6895"/>
        <end position="6904"/>
    </location>
</feature>
<dbReference type="EMBL" id="CAJVCH010052704">
    <property type="protein sequence ID" value="CAG7718330.1"/>
    <property type="molecule type" value="Genomic_DNA"/>
</dbReference>
<feature type="compositionally biased region" description="Basic and acidic residues" evidence="11">
    <location>
        <begin position="6372"/>
        <end position="6388"/>
    </location>
</feature>
<feature type="repeat" description="ANK" evidence="9">
    <location>
        <begin position="159"/>
        <end position="191"/>
    </location>
</feature>
<dbReference type="FunFam" id="1.25.40.20:FF:000095">
    <property type="entry name" value="Ankyrin 2, isoform J"/>
    <property type="match status" value="1"/>
</dbReference>
<feature type="compositionally biased region" description="Polar residues" evidence="11">
    <location>
        <begin position="6573"/>
        <end position="6588"/>
    </location>
</feature>
<feature type="region of interest" description="Disordered" evidence="11">
    <location>
        <begin position="5875"/>
        <end position="5899"/>
    </location>
</feature>
<dbReference type="Pfam" id="PF17809">
    <property type="entry name" value="UPA_2"/>
    <property type="match status" value="1"/>
</dbReference>
<evidence type="ECO:0000256" key="3">
    <source>
        <dbReference type="ARBA" id="ARBA00022490"/>
    </source>
</evidence>
<dbReference type="PANTHER" id="PTHR24123">
    <property type="entry name" value="ANKYRIN REPEAT-CONTAINING"/>
    <property type="match status" value="1"/>
</dbReference>
<evidence type="ECO:0000313" key="14">
    <source>
        <dbReference type="EMBL" id="CAG7718330.1"/>
    </source>
</evidence>
<dbReference type="GO" id="GO:0016020">
    <property type="term" value="C:membrane"/>
    <property type="evidence" value="ECO:0007669"/>
    <property type="project" value="UniProtKB-SubCell"/>
</dbReference>
<dbReference type="Pfam" id="PF00023">
    <property type="entry name" value="Ank"/>
    <property type="match status" value="5"/>
</dbReference>
<feature type="compositionally biased region" description="Low complexity" evidence="11">
    <location>
        <begin position="7692"/>
        <end position="7725"/>
    </location>
</feature>
<feature type="compositionally biased region" description="Basic and acidic residues" evidence="11">
    <location>
        <begin position="6911"/>
        <end position="6925"/>
    </location>
</feature>
<keyword evidence="4" id="KW-0597">Phosphoprotein</keyword>
<feature type="region of interest" description="Disordered" evidence="11">
    <location>
        <begin position="1587"/>
        <end position="1633"/>
    </location>
</feature>
<feature type="compositionally biased region" description="Polar residues" evidence="11">
    <location>
        <begin position="2267"/>
        <end position="2276"/>
    </location>
</feature>
<dbReference type="Pfam" id="PF00531">
    <property type="entry name" value="Death"/>
    <property type="match status" value="1"/>
</dbReference>
<keyword evidence="6 9" id="KW-0040">ANK repeat</keyword>
<gene>
    <name evidence="14" type="ORF">AFUS01_LOCUS7728</name>
</gene>
<feature type="compositionally biased region" description="Polar residues" evidence="11">
    <location>
        <begin position="6454"/>
        <end position="6473"/>
    </location>
</feature>
<dbReference type="FunFam" id="1.25.40.20:FF:000003">
    <property type="entry name" value="Ankyrin, isoform B"/>
    <property type="match status" value="1"/>
</dbReference>
<dbReference type="GO" id="GO:0007165">
    <property type="term" value="P:signal transduction"/>
    <property type="evidence" value="ECO:0007669"/>
    <property type="project" value="InterPro"/>
</dbReference>
<evidence type="ECO:0000313" key="15">
    <source>
        <dbReference type="Proteomes" id="UP000708208"/>
    </source>
</evidence>
<evidence type="ECO:0000259" key="13">
    <source>
        <dbReference type="PROSITE" id="PS51145"/>
    </source>
</evidence>
<feature type="repeat" description="ANK" evidence="9">
    <location>
        <begin position="485"/>
        <end position="517"/>
    </location>
</feature>
<feature type="compositionally biased region" description="Low complexity" evidence="11">
    <location>
        <begin position="7645"/>
        <end position="7669"/>
    </location>
</feature>
<dbReference type="SMART" id="SM00005">
    <property type="entry name" value="DEATH"/>
    <property type="match status" value="1"/>
</dbReference>
<feature type="region of interest" description="Disordered" evidence="11">
    <location>
        <begin position="2117"/>
        <end position="2141"/>
    </location>
</feature>
<feature type="compositionally biased region" description="Low complexity" evidence="11">
    <location>
        <begin position="7567"/>
        <end position="7584"/>
    </location>
</feature>
<feature type="compositionally biased region" description="Low complexity" evidence="11">
    <location>
        <begin position="7539"/>
        <end position="7553"/>
    </location>
</feature>
<proteinExistence type="predicted"/>
<dbReference type="InterPro" id="IPR002110">
    <property type="entry name" value="Ankyrin_rpt"/>
</dbReference>
<feature type="region of interest" description="Disordered" evidence="11">
    <location>
        <begin position="1882"/>
        <end position="1939"/>
    </location>
</feature>
<evidence type="ECO:0000256" key="7">
    <source>
        <dbReference type="ARBA" id="ARBA00023136"/>
    </source>
</evidence>
<reference evidence="14" key="1">
    <citation type="submission" date="2021-06" db="EMBL/GenBank/DDBJ databases">
        <authorList>
            <person name="Hodson N. C."/>
            <person name="Mongue J. A."/>
            <person name="Jaron S. K."/>
        </authorList>
    </citation>
    <scope>NUCLEOTIDE SEQUENCE</scope>
</reference>
<sequence>MEGRIVENGHGNIVIANVHHNGEQNGDENIHDAWARDQAPKETFSPQDMNSLPRAAKQSDPGTGLLRAARAGNLEKVLEYLKANVDINTCNANGLNALHLASKDGHVNVVQELLERGANVDAATKKGNTALHIAALAGQEEVVKLLVQHGANVNVQSAGFFTPCYMAAQENHDGVVRYLLAHGANQSLATEDGFTPLAVAMQQGHDKVVAILLESDVRGKVRLPALHIAAKKDDCKAASLLLQNSANPDVTSKSNFTPLHIAAHYGNHGVAALLLDRGADVNFPAKHQITPLHVASKWGKAQLAALLLERGANIEAKTRDQLTPLHCAARSGHEQLVDLLLEKGAPISAKTKVSLSPLHMSAQGDHVDAARILLYHKAPVDDVTIDYLTALHVASHCGHVRVAKLLLDRKADPNARALNGFTPLHIACKKNRIKVVELLLKNGAHIESTTESGLTPLHVASFMGCMNIAIFLLQNGAKPDAATVRGETPLHLAARANQTDIVRILLRNGATVDARAREEQTPLHIAARLGNCDLVMLLLQHGAAVDAATKEHYTALSIAAKEGQEEVASILLDKGADVGAVTKRKFTPLHLAAKYGHLKTANLLISKGAPVNAEGKNNLTPLHMATHHDRNQVALMLLNNDADPKCAAKNLYTPLHIAAKKNQIDIATALLEYGADVNAESRAGFTPIHLAAQEGNADMVTLLIQHGADADAGAKTGLRPLHLAAQEDRVQAANVLVNNGSAHVDSQTSTGYTPLHVASHFGQAAMVRYLLQQGADVHSTTSAGNSPLHHAAQQGQTLIITLLLEKKASPDAVNNAGQTPLAIAEKLGYVSVVETLKIVTTTITTTTTTTTMIEERYKVLAPETMAEALASDSEDEGTEDAGNESYRYLTVDDMKSLGDDSLPIDVTRDEQHHRDSGYINTEENVISHKYSQLASDNIDISRSPVQIGFLVSFMVDARGGAMRGCRHSGVRVIIPPRKAPSPMRITCRYLKKDRLVHPPPLMEGEALASRILELGPAGAKFLGPVILEVPHFASLRGHEREIVVLRSDNGETWREHNLDATEEAVQDVLNESFDTTDLKQLEDLKTNRITRILTTDFPQYFALVSRIRQEVHAVGPDGGMVSSSVVPQVQAVFPCGALTKRIKVGLQAQPIPSELINKVAGSRVSVSPIVTVEPRRRKFHKPITLTIPVPKSQDPNSSLRLLCSITGGTTRAQWEDVTGSTPLTFVDDCVSFTTTVSARFWLVDCRHASHDVTRMATDLYREAIHVPFMAKFVIFSKRIEPTEARLRVFCMTDDREEKTLEGQENFTEVAKSRDVEVLEGKPQWIELAGNLAPVTKSGEQLRLKFYAFKENRLPFLVRLRDANADPVGRIIFMRESKSSGKTEQVPVCNLNIVLPDQILPDEPSAPPSMSSSPRLPLHTNRYNIRNAAYSTTPKQSLLTVGPGEIHKADLKISDVANLLGNDWVPLARYLGIADPDVAIIEAEYPQSPHQQATVMLRLWMQQAGDRATGNSLEKALNSIGRDDIVSKCIGNVAPVTDASEKIIAQTHVDQAIKALESQIIQPALIKHEKRNLSLDVSYDEQDLMKDSESLEELSQTESFKVKSQRIRSQSPTDENVFDASKNSMMTSSYEREEQKYVAEEKICSQKVHWDGPGDGNQQPKSVDRSKSEDSVGTPEKTKTEREEGMTETESQSYLYDTGISMTLTKDKDPNVGMMSDTEGEVSDFSLTSPKKDSTRLMSSRSVDDISGADDLLRTGDESFEESTYVIPSPPESSITITADEPRIEIELDLEHIITESVPGAVPILVDKASSPVAVGTPERPDSISRSQQISFEAVDVGVGTSPKEYACKDVLTQLHDIVTVPMKDEEIYKTLKEDQEARLSIETDSKTTQATKVARSTVIDVPEPKDKPSDRSPPSVTKTTRVSERERIRSSSMDDNDDDMQFDLSIEDEPSALGIPTFGITGVADVGKQADDAVFRISAAAAAAAASSSTDEIKSRSKVPVITHHQGQEKATRAAQVPETELTGISEGSLKKDPVILSKTESEETETVVTHKYDQQERPAKDTPSAPVIPQGATSPPNKSKLEEEEQGQGSDDFWDFSDLKTEEKPQVKSQIATIIESPDSEKKDLIPEKPFRIKKHSDGKVEPSVVCTSTKFKVETVREIVVESSSHESQQTSEEAEKKIFQITQLESTATTTTAVESAAAATTTTTTTTTTTSSLDHVDTLTSEPTSRADAFLQIERQDVSPDASSDEKSEETVKSAELIDGPQVESTTTSSLTHLDRQLTAKERVTDLEELVELKSSPSPQVPLDEFTLTADQKRDRQGSLESEGVIEFIPDQERQSSEKSVIESKTSDKITVASQVHTDTKEKSAGEKPGDVADGTGVDTKYAAPSGTATTVVSSIKSKEQLDTVKTIGSTVESLIEKVEDSQHITIHELVSVKEIAHPGKAKDDAPAKVTRETTEDENKALVEDKSEKVVTLEFGKIESDGSGKSAAQLPANVTQKDISVTQVDESMGGKHAKEIKILGIDAKKPTQLADAKPESIMSVDSAMLRESKETPELLTGDTTVKQSAFVKVETTLVKETTDLRTKQEFLPEPLLVTDHEKIVTSLPEQVPPSDGEASVTQSDNFIQSVSEKEVRFGSSESQREHSKTPDIELSEESKLHAFQQTYQATIVKEKLEETEKMFQSVMESLDVAKKTSFEHPVEETVETQSLLKSPVDISSQFELDEHFSILPQPSPISKNEDQSREEFGEFIPTAVFGGPLASAAMELQEKVFYKHLDLQAELAAKEITPMSFEEDEASKILSALEESSELTSQTSTTGDIQFIARKPIQVEQLSPLEQALRGGEAILESITTEKPLATTILPLRPKSLEESVSQPFESTLSEFPVGPSRAPEKVAPVLEKLTETELEIARKSPQQVQKESDINVSVDTFTESSGKDIPKASQEFSPSHPFKSALPFETTAEDDGLRKETLTGAKMVPSIIPTHENIQLAEKVDTSLKDVSKVVSTAQVQVETEYSEKQLFKARVDKDLQHMELESVRDVLSGDITGAKGLATEKTEILGKTTQPEPLLQVTSLLECTTSLLEESESGDTFKLLETTTQSDETVHVKKVGGLSKHMEKHFMPDVKGKTEEERVQQRVQEKVEHLEPLAAEIVTTIENVSKSKLDSLRSEHGEKKESQTIDTKEGVKSGEDVLKDVQSLSRQAFQKSQEIILDPKMLGEQTKRIDSKASAEIMAKEESRSRTSDFKSKGIEEVKGAVGYIPDAVSGFKSVGEIKTDKIFKESAETMTVEEIKTTSKPKTISTEIVTKSADSETFEDIPKLGYTPEAVSGFMSVGEVKTDKIFKESAETMTVEEIKTISKPETISTEIVTKSEDSVTKIISDLSETIKTSEQVVTDKVKISKETFEDIPKTIDAGLLSKVTSDSGKTESSFITKKSEKYLMETTELSSKEELDSRIKTEKHSSETVRAISEILPTASSKVEKAVLEVESDKDIALSVEKGIIDTTSKVDTILKKDTSVIKIPDSTGYSHTEILTEKSAQLATEKIASISTELGRVTEKSEKVFSQEIEKRVDESVKSEIQLSEAKAESKKESTKIAEISTKQELIFDKMDKSKPTEEEMEEIEALNRLIARKIRLPGSSAIETFQQKLETTETTSVTSELLEKSRETTDMDPTATLIQQLTKKDEEAKIDKAARKTPGIFEKLESEKDMIMKESQEILTSKIESSSEQLSASKEKVVKAVEEKVKIRKDSLTSTTSNLEALLGESKKIDIGVEKSKEKIQVSTVIEEPRGDVKPMVSRVDDLLSKHIESAQGAMKLATEELKTQFESEQQIVTETSKISASMTEKIEKMTAPERTHGALTTDPKKDAKVEFESIDVESKSVRAAAVVATKPDESPEILGKSVDKSGNLQESFESLKMSARESATKITEIAGAAALGVGLLLSSLRPEEIETKAPEKPSQEQLISREIDFQNVVKTEISTSDMSLLKSGKEIQASTDIVTTEKIDKTLLVSFDLPQADVTALTELKTPESTEEISVSKSIVTKVAELPTSDLKSAFDLPQTDLTKLVELPTPDSTEAASLTKSVAMKVVELPVSDVTKSIDLPEADVTTMAELQAIESTEGISLSKTDVIQVVDLPAKDSTDSAVDILQADLTKLVEASTPDSIQAVDLTIAEVSKVVEVPTSDATLSVDQHKTDVSKVVELTISDALQSIDLPKEDVVKVAVLSEADSTQVPSIPPADLIKLVELPAQDSKQEVGLPKADGIHVVELLTLDDTQSVDVLTGDDGVQALPISDLTKAFDLHDADITPSDSKAAFDLPKSDVTKDVELPILDSTKVLDLPKADTTKVVELLISDTREIDLHKADVTSKVEISTSDSKAAVDLSKSDVTKEVEVSIVDSTEAIRLHKGDAEKFVELTASDSKQLVDISQVVTKAVQISTSDSTASVDLSKEDVTKVTDTLKTIELPTSDSKQAIDLHKSDATTVIELPTSESKQALDPTQTDTTKALELPATDPTLAVDISQADLTKLAESLTHDSMEAVVIPKADVTKVVELPTSDATQAIDLLVADVTPRDEILTSDSTATVDLSKSDVTKVVELPTSEITQSVDLTKADVVKVAVLSAADSTQIASLPPADLTKLVELPTSEITQSVDLHKTDVEKVVEFPTSDSKQAVDLPKVDTTKVVELEISDDTQSVDLPKADKAKVVELPTSESKEEVDLPQTDMTKVVELPTSEITQSVDLAKAEVTKVVELPTSGSKHAVDLPKADTIKVAELPVSDATQSVDLPKANVTKVVELPISESKQAVDLPQTDTTKVVELPTSEISQPVDLPKADTIKVVELEISDDTQLVDLPKADVTKVVELPTSDSKQEVDLPKADVTKVVDLPTSDSKQTVDLPKADIIKVAELPVSDVTQSVDLPKADETKVVKLLTSDSKQAIDVHKADATKVVELPVSEFTQVVDITKGDTTKVEYPISDYPQAGDLLLPVAAEVVELPISDSTQIIDLPQIDTTKAIELPASDSKQAIDLNKSDVMKAVDLTTSDSTQVVDIPQEVVTKFVELPTREATLAAGLPEEDVTNLVEVTSSDTIQAADRPSLDMTKVVEVSTSGSTEAVDLSKADVATRDDLPIADSTYSETTEVETAKDYKGQVVDKREFSKLEESKTVDTVVSSDKQITVLSDDNIFDEVSETVVKSIEAGSVLSEREGGKSGETVRIRKEGRPKPTFLFSEPSEELDLDEEIAVTAATEFKDLTDKDTTEKEPTVEMVLTSTDDQVLDKVENQQSEKIQEKEIGKFQKSETTDVSSEETSTTTLIMTGTMPEPAADIPAHETLPEISEIKTIMGKSEIQTAISKPKMEQELAKASSSEQTDVDGTSAPVFVEAVIPDSTDQISLTASSEKVVAEVSKLHLTEDIMKSGDKEIADQLISGETILSTEITGISLHKAETVRPAEVSAVLEESLQKQIDLEFSPSAPCQEQATSSESLDNLLSLTCESPLEQILNLESSLPSALGSSAKSSAGEEMVVTSQFTHEKSMESEVEKTQKTELATSEEEIISLAFSAASMPFTQDGAESAESFKPVETISGRSEIAEESIPPTVYRSEFVKELEVVVETKHGVGMSELEKFTQESVSTTAKHADDSEVLGPSPDLEKLKEVMKDSADTSYRAVESVLKSETRTATKEISEKFETSFDLLQSGKVTGESTAISETFTEKKSTKYDTKLETPEEIKESMTSTILPIIDREAPCVPISEKSAVEADISKPKVKIPEEPKEQSTTSTKQPDQEEVAQKGNVPSEKDVHEFEQLETIIETKELQKHLQTDLSQLEKVKAEVCTASEASVEKIDSKLDGQTLPHTPEDTSKTLQSETTITREIETLAKEELVGKVEKAQVGEQREEKVMVTSSTGDDEDLDEFRELESLIFTSASRLDERGIMEQSLPPEFFDVESEISDKRAASIPGSSQQGPLQLQPEVKITMSTKSETVVSHEEIIQPAKLITKTEYSCFDQTKREKAIDDRPLEQVVCSLEEDIIAFTEASKTDAVNTKGKKGERIESEIEATVHSAAAWVTVDKDIFPDIPEKLVCLTGEEKAEALSKILDTIDSDATVSEKKSVGKDADEDTKGVEELFIVPVVLDAKTPEDVRKSYECKHVDEKEEKLTALEEKAIEIERELQKLIANTADTTEKTYANFADIHGLTTKDSEEEVAGFEDWEERKETDDSITSKSTDLRTSEGDSFDFTDSNDKTREESVYKLSEGEIVVPTKTLEQEEKFESQILKTQETTSKDIVKPEDLPWAAETVAEREVKSPVEGESRIPVPVRGKVKSPEKSPYREIVRSSRKSESPESLATEKILSESQSGKMSPKTGKGYSKIKSEKKEVESGSGMTSPEHKDKSKSPEPFKLESKIPVPIRGEPKSPEQRRSKTSSPTSPKAKPLSFPECLSPKESSELSSPGTPKSESKIPVPIRSETKSPQLGRSGGRTPQTPSPTMKRTFALEQSGYSRSKSSTPESERSMTLPDTESYLPSLEFQGMSGSVYFPEQEKVGETSLKSGTQVKKETKVEQGSLPSQSKKEAPTAEELITAVEKIKTTSKTLESPDTATSKSDSPALAELISPSQMQSPGTTEYSSAKSRSPLADESSSGVTASPGLDEYFLKGGSPYMSPQGSSPVPGTMEQSTLKEQSPTPSSSSPIFVETMEGSGDSLDQQMSGEVISQVSAVASESTAEPGVAMEIKHTSSDISSSRSTSEIQKASSMATTVAFETIESIEDVDELQPPDLTDLQAQAAQSVKEQKKLSLEQIGKDESDEMREALRGDSVTLEAQISATSSLESVRDRGLSFSSSSSVVTVIEHLSDTGSLSSLMEDAPSEDAIFESKSKSEPDLREHGPDQSIQELSESIIEPVIKIKKPEAPELEIPKHKESDLSVTLSSKEEISTREKVERKKPGPLLSDVDMLVEEAREAASQLKREVKMLRPDLTPTPTDQAMTPVLKAMLGLLDVDDDKLETVIEEDKISDTVSPKKALSTESVDKKGIEPSPVDPFTNEYISVVEQEINIDQTILARDVLEIVGEIKSSQESSSTLSEQGVIQTQNLTSKLINFGTDSSKPKDRASAAQVSERLERSKGPEEEKAEKGLTEVSEKMVKETTKGKPSLTFRKQVEFQEYIRSEVSQEPTSPPTMTKFKVVTPVRTPTGEELVTQEEELVHEIKVSFEPCKSEKRPRISPVLERRFPLEKIGKEVKDVDFKEIDTKQGQEGMDEGVEVLEPVTKVVRVTASNVSPSSEIRTSVVKDASFSDTPTPNMTFAPEVVQVPQHIQADVFEASLEQPELGRGVVQVRSNLKLQSFEDIRTEQFTTGKHQQHVSVELIERHEHHPEVEFEPPRRVSESNLDLESGQPKRPFGPTKLMGKKHRSVYSMPDLEYQIQYPVIPRPQSAPAAIITSEVFVKTLDFIYSQRGERHESAFPLTSPDGRNIFFSSSTESSSYPGNVAFDRTNISVGSGDRSASTSPGLLSCTSPSGSSSSARGSNLPAIPEPEHSQDSSTSQGYSASPQDLVFTGNQSPGTSDSSTKYSSPSNVDSPRMTCVPTDGVGSPVKSKSKGSSSSSPYITARVSPTTTSSAGGSGTSQTSSATQSTSQASSGVTSSGHYSSGSSTSSSRSPALISNVSMESGGSKRSSRSTSDASSKSSYTSKKSKSESPKTSSSVSADEAVIVRSFSGSGSETQSRSSCASSPISISTESQTSESTELQVTRLSPPIRETPGQFQYPTVVESLSPFIEFSFAVKGNFHH</sequence>
<feature type="compositionally biased region" description="Basic and acidic residues" evidence="11">
    <location>
        <begin position="6284"/>
        <end position="6297"/>
    </location>
</feature>
<dbReference type="OrthoDB" id="20872at2759"/>
<evidence type="ECO:0000256" key="10">
    <source>
        <dbReference type="SAM" id="Coils"/>
    </source>
</evidence>
<dbReference type="FunFam" id="2.60.220.30:FF:000002">
    <property type="entry name" value="Ankyrin-3 isoform 2"/>
    <property type="match status" value="1"/>
</dbReference>
<feature type="compositionally biased region" description="Polar residues" evidence="11">
    <location>
        <begin position="6482"/>
        <end position="6492"/>
    </location>
</feature>
<feature type="region of interest" description="Disordered" evidence="11">
    <location>
        <begin position="2296"/>
        <end position="2328"/>
    </location>
</feature>
<feature type="repeat" description="ANK" evidence="9">
    <location>
        <begin position="93"/>
        <end position="125"/>
    </location>
</feature>
<feature type="region of interest" description="Disordered" evidence="11">
    <location>
        <begin position="6895"/>
        <end position="6926"/>
    </location>
</feature>
<dbReference type="Proteomes" id="UP000708208">
    <property type="component" value="Unassembled WGS sequence"/>
</dbReference>
<keyword evidence="8" id="KW-0206">Cytoskeleton</keyword>
<feature type="compositionally biased region" description="Basic and acidic residues" evidence="11">
    <location>
        <begin position="7098"/>
        <end position="7128"/>
    </location>
</feature>
<dbReference type="InterPro" id="IPR051165">
    <property type="entry name" value="Multifunctional_ANK_Repeat"/>
</dbReference>
<feature type="compositionally biased region" description="Low complexity" evidence="11">
    <location>
        <begin position="2197"/>
        <end position="2216"/>
    </location>
</feature>
<feature type="repeat" description="ANK" evidence="9">
    <location>
        <begin position="584"/>
        <end position="616"/>
    </location>
</feature>
<organism evidence="14 15">
    <name type="scientific">Allacma fusca</name>
    <dbReference type="NCBI Taxonomy" id="39272"/>
    <lineage>
        <taxon>Eukaryota</taxon>
        <taxon>Metazoa</taxon>
        <taxon>Ecdysozoa</taxon>
        <taxon>Arthropoda</taxon>
        <taxon>Hexapoda</taxon>
        <taxon>Collembola</taxon>
        <taxon>Symphypleona</taxon>
        <taxon>Sminthuridae</taxon>
        <taxon>Allacma</taxon>
    </lineage>
</organism>
<feature type="region of interest" description="Disordered" evidence="11">
    <location>
        <begin position="42"/>
        <end position="63"/>
    </location>
</feature>
<feature type="repeat" description="ANK" evidence="9">
    <location>
        <begin position="452"/>
        <end position="484"/>
    </location>
</feature>
<dbReference type="PROSITE" id="PS51145">
    <property type="entry name" value="ZU5"/>
    <property type="match status" value="2"/>
</dbReference>
<dbReference type="PROSITE" id="PS50088">
    <property type="entry name" value="ANK_REPEAT"/>
    <property type="match status" value="20"/>
</dbReference>
<evidence type="ECO:0000256" key="6">
    <source>
        <dbReference type="ARBA" id="ARBA00023043"/>
    </source>
</evidence>
<evidence type="ECO:0000256" key="4">
    <source>
        <dbReference type="ARBA" id="ARBA00022553"/>
    </source>
</evidence>
<dbReference type="InterPro" id="IPR000906">
    <property type="entry name" value="ZU5_dom"/>
</dbReference>
<feature type="region of interest" description="Disordered" evidence="11">
    <location>
        <begin position="2357"/>
        <end position="2383"/>
    </location>
</feature>
<feature type="region of interest" description="Disordered" evidence="11">
    <location>
        <begin position="5740"/>
        <end position="5787"/>
    </location>
</feature>
<evidence type="ECO:0008006" key="16">
    <source>
        <dbReference type="Google" id="ProtNLM"/>
    </source>
</evidence>
<feature type="compositionally biased region" description="Basic and acidic residues" evidence="11">
    <location>
        <begin position="6308"/>
        <end position="6327"/>
    </location>
</feature>
<dbReference type="GO" id="GO:0005856">
    <property type="term" value="C:cytoskeleton"/>
    <property type="evidence" value="ECO:0007669"/>
    <property type="project" value="UniProtKB-SubCell"/>
</dbReference>
<feature type="compositionally biased region" description="Basic and acidic residues" evidence="11">
    <location>
        <begin position="5875"/>
        <end position="5886"/>
    </location>
</feature>
<feature type="compositionally biased region" description="Basic and acidic residues" evidence="11">
    <location>
        <begin position="1661"/>
        <end position="1684"/>
    </location>
</feature>
<dbReference type="Pfam" id="PF00791">
    <property type="entry name" value="ZU5"/>
    <property type="match status" value="1"/>
</dbReference>
<accession>A0A8J2JDV1</accession>
<feature type="region of interest" description="Disordered" evidence="11">
    <location>
        <begin position="1646"/>
        <end position="1750"/>
    </location>
</feature>
<evidence type="ECO:0000256" key="5">
    <source>
        <dbReference type="ARBA" id="ARBA00022737"/>
    </source>
</evidence>
<keyword evidence="7" id="KW-0472">Membrane</keyword>
<feature type="domain" description="Death" evidence="12">
    <location>
        <begin position="1448"/>
        <end position="1532"/>
    </location>
</feature>
<feature type="region of interest" description="Disordered" evidence="11">
    <location>
        <begin position="3163"/>
        <end position="3185"/>
    </location>
</feature>
<dbReference type="PANTHER" id="PTHR24123:SF141">
    <property type="entry name" value="ANKYRIN 2, ISOFORM U"/>
    <property type="match status" value="1"/>
</dbReference>
<feature type="repeat" description="ANK" evidence="9">
    <location>
        <begin position="551"/>
        <end position="583"/>
    </location>
</feature>
<feature type="repeat" description="ANK" evidence="9">
    <location>
        <begin position="287"/>
        <end position="319"/>
    </location>
</feature>
<feature type="repeat" description="ANK" evidence="9">
    <location>
        <begin position="518"/>
        <end position="550"/>
    </location>
</feature>
<dbReference type="SMART" id="SM00218">
    <property type="entry name" value="ZU5"/>
    <property type="match status" value="1"/>
</dbReference>
<comment type="subcellular location">
    <subcellularLocation>
        <location evidence="1">Cytoplasm</location>
        <location evidence="1">Cytoskeleton</location>
    </subcellularLocation>
    <subcellularLocation>
        <location evidence="2">Membrane</location>
    </subcellularLocation>
</comment>
<dbReference type="PROSITE" id="PS50297">
    <property type="entry name" value="ANK_REP_REGION"/>
    <property type="match status" value="19"/>
</dbReference>
<keyword evidence="5" id="KW-0677">Repeat</keyword>
<feature type="compositionally biased region" description="Basic and acidic residues" evidence="11">
    <location>
        <begin position="2238"/>
        <end position="2257"/>
    </location>
</feature>
<feature type="repeat" description="ANK" evidence="9">
    <location>
        <begin position="192"/>
        <end position="214"/>
    </location>
</feature>
<feature type="repeat" description="ANK" evidence="9">
    <location>
        <begin position="783"/>
        <end position="815"/>
    </location>
</feature>
<feature type="compositionally biased region" description="Acidic residues" evidence="11">
    <location>
        <begin position="6186"/>
        <end position="6196"/>
    </location>
</feature>
<dbReference type="Pfam" id="PF12796">
    <property type="entry name" value="Ank_2"/>
    <property type="match status" value="6"/>
</dbReference>
<feature type="compositionally biased region" description="Low complexity" evidence="11">
    <location>
        <begin position="6422"/>
        <end position="6436"/>
    </location>
</feature>
<dbReference type="CDD" id="cd08317">
    <property type="entry name" value="Death_ank"/>
    <property type="match status" value="1"/>
</dbReference>
<feature type="compositionally biased region" description="Basic and acidic residues" evidence="11">
    <location>
        <begin position="2049"/>
        <end position="2061"/>
    </location>
</feature>
<evidence type="ECO:0000256" key="8">
    <source>
        <dbReference type="ARBA" id="ARBA00023212"/>
    </source>
</evidence>
<evidence type="ECO:0000259" key="12">
    <source>
        <dbReference type="PROSITE" id="PS50017"/>
    </source>
</evidence>
<feature type="region of interest" description="Disordered" evidence="11">
    <location>
        <begin position="7351"/>
        <end position="7385"/>
    </location>
</feature>
<feature type="region of interest" description="Disordered" evidence="11">
    <location>
        <begin position="6282"/>
        <end position="6690"/>
    </location>
</feature>
<dbReference type="PROSITE" id="PS50017">
    <property type="entry name" value="DEATH_DOMAIN"/>
    <property type="match status" value="1"/>
</dbReference>
<feature type="repeat" description="ANK" evidence="9">
    <location>
        <begin position="419"/>
        <end position="451"/>
    </location>
</feature>
<feature type="domain" description="ZU5" evidence="13">
    <location>
        <begin position="949"/>
        <end position="1106"/>
    </location>
</feature>
<feature type="region of interest" description="Disordered" evidence="11">
    <location>
        <begin position="5832"/>
        <end position="5853"/>
    </location>
</feature>
<evidence type="ECO:0000256" key="2">
    <source>
        <dbReference type="ARBA" id="ARBA00004370"/>
    </source>
</evidence>
<feature type="region of interest" description="Disordered" evidence="11">
    <location>
        <begin position="7079"/>
        <end position="7129"/>
    </location>
</feature>
<feature type="repeat" description="ANK" evidence="9">
    <location>
        <begin position="386"/>
        <end position="418"/>
    </location>
</feature>
<feature type="repeat" description="ANK" evidence="9">
    <location>
        <begin position="254"/>
        <end position="286"/>
    </location>
</feature>
<feature type="region of interest" description="Disordered" evidence="11">
    <location>
        <begin position="6837"/>
        <end position="6876"/>
    </location>
</feature>
<evidence type="ECO:0000256" key="9">
    <source>
        <dbReference type="PROSITE-ProRule" id="PRU00023"/>
    </source>
</evidence>
<protein>
    <recommendedName>
        <fullName evidence="16">Ankyrin-2</fullName>
    </recommendedName>
</protein>
<dbReference type="SMART" id="SM00248">
    <property type="entry name" value="ANK"/>
    <property type="match status" value="22"/>
</dbReference>
<comment type="caution">
    <text evidence="14">The sequence shown here is derived from an EMBL/GenBank/DDBJ whole genome shotgun (WGS) entry which is preliminary data.</text>
</comment>
<feature type="region of interest" description="Disordered" evidence="11">
    <location>
        <begin position="2931"/>
        <end position="2963"/>
    </location>
</feature>
<feature type="region of interest" description="Disordered" evidence="11">
    <location>
        <begin position="2631"/>
        <end position="2652"/>
    </location>
</feature>
<feature type="repeat" description="ANK" evidence="9">
    <location>
        <begin position="126"/>
        <end position="158"/>
    </location>
</feature>